<dbReference type="RefSeq" id="WP_252438421.1">
    <property type="nucleotide sequence ID" value="NZ_JAGSOV010000028.1"/>
</dbReference>
<comment type="caution">
    <text evidence="1">The sequence shown here is derived from an EMBL/GenBank/DDBJ whole genome shotgun (WGS) entry which is preliminary data.</text>
</comment>
<evidence type="ECO:0000313" key="1">
    <source>
        <dbReference type="EMBL" id="MCO1656061.1"/>
    </source>
</evidence>
<accession>A0ABT0ZZC3</accession>
<name>A0ABT0ZZC3_9PSEU</name>
<evidence type="ECO:0008006" key="3">
    <source>
        <dbReference type="Google" id="ProtNLM"/>
    </source>
</evidence>
<reference evidence="1" key="1">
    <citation type="submission" date="2021-04" db="EMBL/GenBank/DDBJ databases">
        <title>Pseudonocardia sp. nov., isolated from sandy soil of mangrove forest.</title>
        <authorList>
            <person name="Zan Z."/>
            <person name="Huang R."/>
            <person name="Liu W."/>
        </authorList>
    </citation>
    <scope>NUCLEOTIDE SEQUENCE</scope>
    <source>
        <strain evidence="1">S2-4</strain>
    </source>
</reference>
<proteinExistence type="predicted"/>
<organism evidence="1 2">
    <name type="scientific">Pseudonocardia humida</name>
    <dbReference type="NCBI Taxonomy" id="2800819"/>
    <lineage>
        <taxon>Bacteria</taxon>
        <taxon>Bacillati</taxon>
        <taxon>Actinomycetota</taxon>
        <taxon>Actinomycetes</taxon>
        <taxon>Pseudonocardiales</taxon>
        <taxon>Pseudonocardiaceae</taxon>
        <taxon>Pseudonocardia</taxon>
    </lineage>
</organism>
<dbReference type="PROSITE" id="PS51257">
    <property type="entry name" value="PROKAR_LIPOPROTEIN"/>
    <property type="match status" value="1"/>
</dbReference>
<evidence type="ECO:0000313" key="2">
    <source>
        <dbReference type="Proteomes" id="UP001165283"/>
    </source>
</evidence>
<sequence length="159" mass="15937">MRRAAWVCAVAVLLAGCGVGPSGVLDGGPAPTGVAPGVTLYFLDADQRLQPQQRATDRLGTVSSGVSLLLTGPGPGSGLHTQIAPVATTRVEVTTAPGLLRLVVPLAASDVGPSGVDQIVCTALGVHVQGGGDRGTRVQIRFTLPAPGSDEPRTCPLTG</sequence>
<protein>
    <recommendedName>
        <fullName evidence="3">Lipoprotein</fullName>
    </recommendedName>
</protein>
<dbReference type="EMBL" id="JAGSOV010000028">
    <property type="protein sequence ID" value="MCO1656061.1"/>
    <property type="molecule type" value="Genomic_DNA"/>
</dbReference>
<keyword evidence="2" id="KW-1185">Reference proteome</keyword>
<gene>
    <name evidence="1" type="ORF">KDL28_13460</name>
</gene>
<dbReference type="Proteomes" id="UP001165283">
    <property type="component" value="Unassembled WGS sequence"/>
</dbReference>